<accession>A0A2T5MHF2</accession>
<evidence type="ECO:0000313" key="3">
    <source>
        <dbReference type="Proteomes" id="UP000244248"/>
    </source>
</evidence>
<evidence type="ECO:0000313" key="2">
    <source>
        <dbReference type="EMBL" id="PTU32012.1"/>
    </source>
</evidence>
<name>A0A2T5MHF2_9GAMM</name>
<dbReference type="AlphaFoldDB" id="A0A2T5MHF2"/>
<gene>
    <name evidence="2" type="ORF">CJD38_04860</name>
</gene>
<comment type="caution">
    <text evidence="2">The sequence shown here is derived from an EMBL/GenBank/DDBJ whole genome shotgun (WGS) entry which is preliminary data.</text>
</comment>
<dbReference type="OrthoDB" id="6693603at2"/>
<keyword evidence="3" id="KW-1185">Reference proteome</keyword>
<protein>
    <submittedName>
        <fullName evidence="2">Uncharacterized protein</fullName>
    </submittedName>
</protein>
<evidence type="ECO:0000256" key="1">
    <source>
        <dbReference type="SAM" id="MobiDB-lite"/>
    </source>
</evidence>
<proteinExistence type="predicted"/>
<sequence>MTETDNKLSAIATHLYVRLRRDGGRVIDAIWMVHNRDYAAEVLRIARSMPDDEVSRLADRYEEIMFGLPQRTHDRPSSGIRSGNNDEPSPEAPVNPTVAGRYRGHLR</sequence>
<reference evidence="2 3" key="1">
    <citation type="submission" date="2018-04" db="EMBL/GenBank/DDBJ databases">
        <title>Novel species isolated from glacier.</title>
        <authorList>
            <person name="Liu Q."/>
            <person name="Xin Y.-H."/>
        </authorList>
    </citation>
    <scope>NUCLEOTIDE SEQUENCE [LARGE SCALE GENOMIC DNA]</scope>
    <source>
        <strain evidence="2 3">GT1R17</strain>
    </source>
</reference>
<dbReference type="RefSeq" id="WP_107939203.1">
    <property type="nucleotide sequence ID" value="NZ_QANS01000002.1"/>
</dbReference>
<dbReference type="Proteomes" id="UP000244248">
    <property type="component" value="Unassembled WGS sequence"/>
</dbReference>
<organism evidence="2 3">
    <name type="scientific">Stenotrophobium rhamnosiphilum</name>
    <dbReference type="NCBI Taxonomy" id="2029166"/>
    <lineage>
        <taxon>Bacteria</taxon>
        <taxon>Pseudomonadati</taxon>
        <taxon>Pseudomonadota</taxon>
        <taxon>Gammaproteobacteria</taxon>
        <taxon>Nevskiales</taxon>
        <taxon>Nevskiaceae</taxon>
        <taxon>Stenotrophobium</taxon>
    </lineage>
</organism>
<feature type="region of interest" description="Disordered" evidence="1">
    <location>
        <begin position="67"/>
        <end position="107"/>
    </location>
</feature>
<dbReference type="EMBL" id="QANS01000002">
    <property type="protein sequence ID" value="PTU32012.1"/>
    <property type="molecule type" value="Genomic_DNA"/>
</dbReference>